<protein>
    <recommendedName>
        <fullName evidence="8">Transcriptional repressor</fullName>
    </recommendedName>
</protein>
<gene>
    <name evidence="7" type="ORF">METZ01_LOCUS76272</name>
</gene>
<evidence type="ECO:0008006" key="8">
    <source>
        <dbReference type="Google" id="ProtNLM"/>
    </source>
</evidence>
<dbReference type="GO" id="GO:0000976">
    <property type="term" value="F:transcription cis-regulatory region binding"/>
    <property type="evidence" value="ECO:0007669"/>
    <property type="project" value="TreeGrafter"/>
</dbReference>
<dbReference type="InterPro" id="IPR043135">
    <property type="entry name" value="Fur_C"/>
</dbReference>
<name>A0A381U798_9ZZZZ</name>
<dbReference type="Gene3D" id="1.10.10.10">
    <property type="entry name" value="Winged helix-like DNA-binding domain superfamily/Winged helix DNA-binding domain"/>
    <property type="match status" value="1"/>
</dbReference>
<evidence type="ECO:0000256" key="4">
    <source>
        <dbReference type="ARBA" id="ARBA00023015"/>
    </source>
</evidence>
<dbReference type="InterPro" id="IPR036390">
    <property type="entry name" value="WH_DNA-bd_sf"/>
</dbReference>
<dbReference type="GO" id="GO:0045892">
    <property type="term" value="P:negative regulation of DNA-templated transcription"/>
    <property type="evidence" value="ECO:0007669"/>
    <property type="project" value="TreeGrafter"/>
</dbReference>
<keyword evidence="3" id="KW-0862">Zinc</keyword>
<dbReference type="InterPro" id="IPR036388">
    <property type="entry name" value="WH-like_DNA-bd_sf"/>
</dbReference>
<accession>A0A381U798</accession>
<organism evidence="7">
    <name type="scientific">marine metagenome</name>
    <dbReference type="NCBI Taxonomy" id="408172"/>
    <lineage>
        <taxon>unclassified sequences</taxon>
        <taxon>metagenomes</taxon>
        <taxon>ecological metagenomes</taxon>
    </lineage>
</organism>
<dbReference type="GO" id="GO:1900376">
    <property type="term" value="P:regulation of secondary metabolite biosynthetic process"/>
    <property type="evidence" value="ECO:0007669"/>
    <property type="project" value="TreeGrafter"/>
</dbReference>
<evidence type="ECO:0000256" key="2">
    <source>
        <dbReference type="ARBA" id="ARBA00022491"/>
    </source>
</evidence>
<dbReference type="PANTHER" id="PTHR33202">
    <property type="entry name" value="ZINC UPTAKE REGULATION PROTEIN"/>
    <property type="match status" value="1"/>
</dbReference>
<dbReference type="GO" id="GO:0003700">
    <property type="term" value="F:DNA-binding transcription factor activity"/>
    <property type="evidence" value="ECO:0007669"/>
    <property type="project" value="InterPro"/>
</dbReference>
<sequence>MSCEAATITIVKNTGHRMTPQRLLILSAIRHAKGHVNVSQIEHRVRESYPTIDVSTVYRNLTTLRDLRLVSETRIDGGESQYEWIDQDKHHHIICRNCSAIVQIDDTYLESLAQSLMKDYDFTLDTDHFTIHGVCATCLK</sequence>
<dbReference type="CDD" id="cd07153">
    <property type="entry name" value="Fur_like"/>
    <property type="match status" value="1"/>
</dbReference>
<keyword evidence="6" id="KW-0804">Transcription</keyword>
<evidence type="ECO:0000256" key="3">
    <source>
        <dbReference type="ARBA" id="ARBA00022833"/>
    </source>
</evidence>
<reference evidence="7" key="1">
    <citation type="submission" date="2018-05" db="EMBL/GenBank/DDBJ databases">
        <authorList>
            <person name="Lanie J.A."/>
            <person name="Ng W.-L."/>
            <person name="Kazmierczak K.M."/>
            <person name="Andrzejewski T.M."/>
            <person name="Davidsen T.M."/>
            <person name="Wayne K.J."/>
            <person name="Tettelin H."/>
            <person name="Glass J.I."/>
            <person name="Rusch D."/>
            <person name="Podicherti R."/>
            <person name="Tsui H.-C.T."/>
            <person name="Winkler M.E."/>
        </authorList>
    </citation>
    <scope>NUCLEOTIDE SEQUENCE</scope>
</reference>
<evidence type="ECO:0000256" key="6">
    <source>
        <dbReference type="ARBA" id="ARBA00023163"/>
    </source>
</evidence>
<keyword evidence="4" id="KW-0805">Transcription regulation</keyword>
<dbReference type="InterPro" id="IPR002481">
    <property type="entry name" value="FUR"/>
</dbReference>
<dbReference type="Gene3D" id="3.30.1490.190">
    <property type="match status" value="1"/>
</dbReference>
<dbReference type="Pfam" id="PF01475">
    <property type="entry name" value="FUR"/>
    <property type="match status" value="1"/>
</dbReference>
<evidence type="ECO:0000313" key="7">
    <source>
        <dbReference type="EMBL" id="SVA23418.1"/>
    </source>
</evidence>
<dbReference type="GO" id="GO:0008270">
    <property type="term" value="F:zinc ion binding"/>
    <property type="evidence" value="ECO:0007669"/>
    <property type="project" value="TreeGrafter"/>
</dbReference>
<comment type="similarity">
    <text evidence="1">Belongs to the Fur family.</text>
</comment>
<keyword evidence="5" id="KW-0238">DNA-binding</keyword>
<dbReference type="PANTHER" id="PTHR33202:SF7">
    <property type="entry name" value="FERRIC UPTAKE REGULATION PROTEIN"/>
    <property type="match status" value="1"/>
</dbReference>
<evidence type="ECO:0000256" key="5">
    <source>
        <dbReference type="ARBA" id="ARBA00023125"/>
    </source>
</evidence>
<dbReference type="SUPFAM" id="SSF46785">
    <property type="entry name" value="Winged helix' DNA-binding domain"/>
    <property type="match status" value="1"/>
</dbReference>
<dbReference type="AlphaFoldDB" id="A0A381U798"/>
<evidence type="ECO:0000256" key="1">
    <source>
        <dbReference type="ARBA" id="ARBA00007957"/>
    </source>
</evidence>
<dbReference type="EMBL" id="UINC01005767">
    <property type="protein sequence ID" value="SVA23418.1"/>
    <property type="molecule type" value="Genomic_DNA"/>
</dbReference>
<proteinExistence type="inferred from homology"/>
<keyword evidence="2" id="KW-0678">Repressor</keyword>